<evidence type="ECO:0000256" key="1">
    <source>
        <dbReference type="SAM" id="MobiDB-lite"/>
    </source>
</evidence>
<feature type="region of interest" description="Disordered" evidence="1">
    <location>
        <begin position="129"/>
        <end position="222"/>
    </location>
</feature>
<evidence type="ECO:0000313" key="3">
    <source>
        <dbReference type="EMBL" id="KAL1863863.1"/>
    </source>
</evidence>
<proteinExistence type="predicted"/>
<organism evidence="3 4">
    <name type="scientific">Diaporthe australafricana</name>
    <dbReference type="NCBI Taxonomy" id="127596"/>
    <lineage>
        <taxon>Eukaryota</taxon>
        <taxon>Fungi</taxon>
        <taxon>Dikarya</taxon>
        <taxon>Ascomycota</taxon>
        <taxon>Pezizomycotina</taxon>
        <taxon>Sordariomycetes</taxon>
        <taxon>Sordariomycetidae</taxon>
        <taxon>Diaporthales</taxon>
        <taxon>Diaporthaceae</taxon>
        <taxon>Diaporthe</taxon>
    </lineage>
</organism>
<feature type="compositionally biased region" description="Polar residues" evidence="1">
    <location>
        <begin position="180"/>
        <end position="189"/>
    </location>
</feature>
<reference evidence="3 4" key="1">
    <citation type="journal article" date="2024" name="IMA Fungus">
        <title>IMA Genome - F19 : A genome assembly and annotation guide to empower mycologists, including annotated draft genome sequences of Ceratocystis pirilliformis, Diaporthe australafricana, Fusarium ophioides, Paecilomyces lecythidis, and Sporothrix stenoceras.</title>
        <authorList>
            <person name="Aylward J."/>
            <person name="Wilson A.M."/>
            <person name="Visagie C.M."/>
            <person name="Spraker J."/>
            <person name="Barnes I."/>
            <person name="Buitendag C."/>
            <person name="Ceriani C."/>
            <person name="Del Mar Angel L."/>
            <person name="du Plessis D."/>
            <person name="Fuchs T."/>
            <person name="Gasser K."/>
            <person name="Kramer D."/>
            <person name="Li W."/>
            <person name="Munsamy K."/>
            <person name="Piso A."/>
            <person name="Price J.L."/>
            <person name="Sonnekus B."/>
            <person name="Thomas C."/>
            <person name="van der Nest A."/>
            <person name="van Dijk A."/>
            <person name="van Heerden A."/>
            <person name="van Vuuren N."/>
            <person name="Yilmaz N."/>
            <person name="Duong T.A."/>
            <person name="van der Merwe N.A."/>
            <person name="Wingfield M.J."/>
            <person name="Wingfield B.D."/>
        </authorList>
    </citation>
    <scope>NUCLEOTIDE SEQUENCE [LARGE SCALE GENOMIC DNA]</scope>
    <source>
        <strain evidence="3 4">CMW 18300</strain>
    </source>
</reference>
<feature type="compositionally biased region" description="Gly residues" evidence="1">
    <location>
        <begin position="48"/>
        <end position="72"/>
    </location>
</feature>
<feature type="region of interest" description="Disordered" evidence="1">
    <location>
        <begin position="29"/>
        <end position="91"/>
    </location>
</feature>
<protein>
    <submittedName>
        <fullName evidence="3">Uncharacterized protein</fullName>
    </submittedName>
</protein>
<dbReference type="Proteomes" id="UP001583177">
    <property type="component" value="Unassembled WGS sequence"/>
</dbReference>
<evidence type="ECO:0000256" key="2">
    <source>
        <dbReference type="SAM" id="SignalP"/>
    </source>
</evidence>
<feature type="compositionally biased region" description="Basic and acidic residues" evidence="1">
    <location>
        <begin position="213"/>
        <end position="222"/>
    </location>
</feature>
<feature type="compositionally biased region" description="Polar residues" evidence="1">
    <location>
        <begin position="129"/>
        <end position="140"/>
    </location>
</feature>
<name>A0ABR3WJY4_9PEZI</name>
<accession>A0ABR3WJY4</accession>
<sequence length="222" mass="21716">MKVTQALVLAVLAFQANAFLNTNKQYNTQVSDGGDGEKGGDQSQDGSKNGGDGPKAEAGNGGNSGPANGGQGSNFNLSADHQTTGGAAGSNANTFTPGCYGSCVYTVSQDAIGANGGAATDNGVVSVQGNIANTDSSGGQSTAGNGGDADATGDAGDGTQVANSEGGDGGDGNKDGTVQGGDQKNSDQLTVPVDVGPKIPGLRLRRYAPGAYAERDTGYESE</sequence>
<gene>
    <name evidence="3" type="ORF">Daus18300_008012</name>
</gene>
<comment type="caution">
    <text evidence="3">The sequence shown here is derived from an EMBL/GenBank/DDBJ whole genome shotgun (WGS) entry which is preliminary data.</text>
</comment>
<dbReference type="EMBL" id="JAWRVE010000073">
    <property type="protein sequence ID" value="KAL1863863.1"/>
    <property type="molecule type" value="Genomic_DNA"/>
</dbReference>
<feature type="signal peptide" evidence="2">
    <location>
        <begin position="1"/>
        <end position="18"/>
    </location>
</feature>
<keyword evidence="4" id="KW-1185">Reference proteome</keyword>
<keyword evidence="2" id="KW-0732">Signal</keyword>
<evidence type="ECO:0000313" key="4">
    <source>
        <dbReference type="Proteomes" id="UP001583177"/>
    </source>
</evidence>
<feature type="compositionally biased region" description="Low complexity" evidence="1">
    <location>
        <begin position="148"/>
        <end position="159"/>
    </location>
</feature>
<feature type="compositionally biased region" description="Polar residues" evidence="1">
    <location>
        <begin position="75"/>
        <end position="91"/>
    </location>
</feature>
<feature type="chain" id="PRO_5046073854" evidence="2">
    <location>
        <begin position="19"/>
        <end position="222"/>
    </location>
</feature>